<evidence type="ECO:0000256" key="2">
    <source>
        <dbReference type="ARBA" id="ARBA00022803"/>
    </source>
</evidence>
<evidence type="ECO:0000256" key="1">
    <source>
        <dbReference type="ARBA" id="ARBA00022737"/>
    </source>
</evidence>
<dbReference type="SUPFAM" id="SSF48452">
    <property type="entry name" value="TPR-like"/>
    <property type="match status" value="1"/>
</dbReference>
<dbReference type="PROSITE" id="PS50293">
    <property type="entry name" value="TPR_REGION"/>
    <property type="match status" value="1"/>
</dbReference>
<dbReference type="InterPro" id="IPR011990">
    <property type="entry name" value="TPR-like_helical_dom_sf"/>
</dbReference>
<reference evidence="3" key="1">
    <citation type="submission" date="2018-05" db="EMBL/GenBank/DDBJ databases">
        <authorList>
            <person name="Lanie J.A."/>
            <person name="Ng W.-L."/>
            <person name="Kazmierczak K.M."/>
            <person name="Andrzejewski T.M."/>
            <person name="Davidsen T.M."/>
            <person name="Wayne K.J."/>
            <person name="Tettelin H."/>
            <person name="Glass J.I."/>
            <person name="Rusch D."/>
            <person name="Podicherti R."/>
            <person name="Tsui H.-C.T."/>
            <person name="Winkler M.E."/>
        </authorList>
    </citation>
    <scope>NUCLEOTIDE SEQUENCE</scope>
</reference>
<dbReference type="InterPro" id="IPR019734">
    <property type="entry name" value="TPR_rpt"/>
</dbReference>
<dbReference type="PROSITE" id="PS50005">
    <property type="entry name" value="TPR"/>
    <property type="match status" value="3"/>
</dbReference>
<dbReference type="PANTHER" id="PTHR44943:SF8">
    <property type="entry name" value="TPR REPEAT-CONTAINING PROTEIN MJ0263"/>
    <property type="match status" value="1"/>
</dbReference>
<name>A0A381TXB7_9ZZZZ</name>
<organism evidence="3">
    <name type="scientific">marine metagenome</name>
    <dbReference type="NCBI Taxonomy" id="408172"/>
    <lineage>
        <taxon>unclassified sequences</taxon>
        <taxon>metagenomes</taxon>
        <taxon>ecological metagenomes</taxon>
    </lineage>
</organism>
<dbReference type="Pfam" id="PF13181">
    <property type="entry name" value="TPR_8"/>
    <property type="match status" value="1"/>
</dbReference>
<dbReference type="Pfam" id="PF13432">
    <property type="entry name" value="TPR_16"/>
    <property type="match status" value="1"/>
</dbReference>
<dbReference type="Pfam" id="PF00515">
    <property type="entry name" value="TPR_1"/>
    <property type="match status" value="1"/>
</dbReference>
<protein>
    <submittedName>
        <fullName evidence="3">Uncharacterized protein</fullName>
    </submittedName>
</protein>
<keyword evidence="2" id="KW-0802">TPR repeat</keyword>
<gene>
    <name evidence="3" type="ORF">METZ01_LOCUS73506</name>
</gene>
<proteinExistence type="predicted"/>
<keyword evidence="1" id="KW-0677">Repeat</keyword>
<sequence>MDDKIGDCDDLTTLYSTLLNNLGIETMFLDVFKPGEGHVFLMFDSGISPDDVNRLFLDPGEVAVIDDKVWIPVEATLVGKNFFSAWKQGALKYNQMKAEQFVNEISMTKAMAKYQSGAVTPEEVFIPDLTGINELLTEDIKLYSSWLDQIVYKAVENKLETAEDYYDAAVLYMDFGRYKRATEYLESAVNIKPVFPDAVNTLGVCYTKQGEYERSIQYYEQALQQQADHPGFMLNIVISHFMMGNKGIAKQKYDEVVAIDPVFAGKLEDILGSAKASAIPPSGSKLSIPPDLEAELEAGSSKDLSNLNKRAPKLTPEAVQRVSYRARRARSDNAVGITFAQIGNNAMAVDYFKKAVEKDPESAEYKANLAVALYRVRKYERAFTLFEEIKQDNPELVTQLSFIESMGEVTSKYKKFD</sequence>
<dbReference type="Gene3D" id="1.25.40.10">
    <property type="entry name" value="Tetratricopeptide repeat domain"/>
    <property type="match status" value="2"/>
</dbReference>
<dbReference type="InterPro" id="IPR051685">
    <property type="entry name" value="Ycf3/AcsC/BcsC/TPR_MFPF"/>
</dbReference>
<dbReference type="PANTHER" id="PTHR44943">
    <property type="entry name" value="CELLULOSE SYNTHASE OPERON PROTEIN C"/>
    <property type="match status" value="1"/>
</dbReference>
<dbReference type="EMBL" id="UINC01005334">
    <property type="protein sequence ID" value="SVA20652.1"/>
    <property type="molecule type" value="Genomic_DNA"/>
</dbReference>
<evidence type="ECO:0000313" key="3">
    <source>
        <dbReference type="EMBL" id="SVA20652.1"/>
    </source>
</evidence>
<dbReference type="AlphaFoldDB" id="A0A381TXB7"/>
<dbReference type="SMART" id="SM00028">
    <property type="entry name" value="TPR"/>
    <property type="match status" value="5"/>
</dbReference>
<accession>A0A381TXB7</accession>